<organism evidence="1 2">
    <name type="scientific">Phocaeicola massiliensis B84634 = Timone 84634 = DSM 17679 = JCM 13223</name>
    <dbReference type="NCBI Taxonomy" id="1121098"/>
    <lineage>
        <taxon>Bacteria</taxon>
        <taxon>Pseudomonadati</taxon>
        <taxon>Bacteroidota</taxon>
        <taxon>Bacteroidia</taxon>
        <taxon>Bacteroidales</taxon>
        <taxon>Bacteroidaceae</taxon>
        <taxon>Phocaeicola</taxon>
    </lineage>
</organism>
<dbReference type="OrthoDB" id="1026594at2"/>
<dbReference type="PROSITE" id="PS51257">
    <property type="entry name" value="PROKAR_LIPOPROTEIN"/>
    <property type="match status" value="1"/>
</dbReference>
<dbReference type="eggNOG" id="COG3391">
    <property type="taxonomic scope" value="Bacteria"/>
</dbReference>
<dbReference type="Pfam" id="PF17170">
    <property type="entry name" value="DUF5128"/>
    <property type="match status" value="1"/>
</dbReference>
<protein>
    <recommendedName>
        <fullName evidence="3">6-bladed beta-propeller</fullName>
    </recommendedName>
</protein>
<keyword evidence="2" id="KW-1185">Reference proteome</keyword>
<dbReference type="EMBL" id="AQHY01000022">
    <property type="protein sequence ID" value="EOA55032.1"/>
    <property type="molecule type" value="Genomic_DNA"/>
</dbReference>
<dbReference type="STRING" id="1121098.HMPREF1534_01848"/>
<evidence type="ECO:0000313" key="2">
    <source>
        <dbReference type="Proteomes" id="UP000017831"/>
    </source>
</evidence>
<name>U6RG60_9BACT</name>
<evidence type="ECO:0000313" key="1">
    <source>
        <dbReference type="EMBL" id="EOA55032.1"/>
    </source>
</evidence>
<reference evidence="1 2" key="1">
    <citation type="submission" date="2013-04" db="EMBL/GenBank/DDBJ databases">
        <title>The Genome Sequence of Bacteroides massiliensis DSM 17679.</title>
        <authorList>
            <consortium name="The Broad Institute Genomics Platform"/>
            <person name="Earl A."/>
            <person name="Ward D."/>
            <person name="Feldgarden M."/>
            <person name="Gevers D."/>
            <person name="Martens E."/>
            <person name="Fenner L."/>
            <person name="Roux V."/>
            <person name="Mallet M.N."/>
            <person name="Raoult D."/>
            <person name="Walker B."/>
            <person name="Young S."/>
            <person name="Zeng Q."/>
            <person name="Gargeya S."/>
            <person name="Fitzgerald M."/>
            <person name="Haas B."/>
            <person name="Abouelleil A."/>
            <person name="Allen A.W."/>
            <person name="Alvarado L."/>
            <person name="Arachchi H.M."/>
            <person name="Berlin A.M."/>
            <person name="Chapman S.B."/>
            <person name="Gainer-Dewar J."/>
            <person name="Goldberg J."/>
            <person name="Griggs A."/>
            <person name="Gujja S."/>
            <person name="Hansen M."/>
            <person name="Howarth C."/>
            <person name="Imamovic A."/>
            <person name="Ireland A."/>
            <person name="Larimer J."/>
            <person name="McCowan C."/>
            <person name="Murphy C."/>
            <person name="Pearson M."/>
            <person name="Poon T.W."/>
            <person name="Priest M."/>
            <person name="Roberts A."/>
            <person name="Saif S."/>
            <person name="Shea T."/>
            <person name="Sisk P."/>
            <person name="Sykes S."/>
            <person name="Wortman J."/>
            <person name="Nusbaum C."/>
            <person name="Birren B."/>
        </authorList>
    </citation>
    <scope>NUCLEOTIDE SEQUENCE [LARGE SCALE GENOMIC DNA]</scope>
    <source>
        <strain evidence="2">B84634 / Timone 84634 / DSM 17679 / JCM 13223</strain>
    </source>
</reference>
<dbReference type="Proteomes" id="UP000017831">
    <property type="component" value="Unassembled WGS sequence"/>
</dbReference>
<accession>U6RG60</accession>
<dbReference type="PATRIC" id="fig|1121098.3.peg.1877"/>
<dbReference type="GeneID" id="60062185"/>
<comment type="caution">
    <text evidence="1">The sequence shown here is derived from an EMBL/GenBank/DDBJ whole genome shotgun (WGS) entry which is preliminary data.</text>
</comment>
<proteinExistence type="predicted"/>
<dbReference type="RefSeq" id="WP_005939974.1">
    <property type="nucleotide sequence ID" value="NZ_KB890353.1"/>
</dbReference>
<dbReference type="HOGENOM" id="CLU_1912874_0_0_10"/>
<sequence>MKNKAQVWIGVVLTLLILGACQSASLEKKDVWVADVRSAMEQNTPFSMKDDVMGIEYIPLETTDSCLISNLTYLIMDDDFIFVQNGKTDQVFKFTRQGKFVCQIGRVGNGPGEYAPWTIENISLDVNKKEVF</sequence>
<evidence type="ECO:0008006" key="3">
    <source>
        <dbReference type="Google" id="ProtNLM"/>
    </source>
</evidence>
<gene>
    <name evidence="1" type="ORF">HMPREF1534_01848</name>
</gene>
<dbReference type="AlphaFoldDB" id="U6RG60"/>